<protein>
    <recommendedName>
        <fullName evidence="4">mannan endo-1,4-beta-mannosidase</fullName>
        <ecNumber evidence="4">3.2.1.78</ecNumber>
    </recommendedName>
</protein>
<keyword evidence="6 10" id="KW-0732">Signal</keyword>
<dbReference type="Gene3D" id="3.20.20.80">
    <property type="entry name" value="Glycosidases"/>
    <property type="match status" value="1"/>
</dbReference>
<keyword evidence="13" id="KW-1185">Reference proteome</keyword>
<feature type="chain" id="PRO_5034604765" description="mannan endo-1,4-beta-mannosidase" evidence="10">
    <location>
        <begin position="19"/>
        <end position="395"/>
    </location>
</feature>
<dbReference type="InterPro" id="IPR001547">
    <property type="entry name" value="Glyco_hydro_5"/>
</dbReference>
<keyword evidence="7 9" id="KW-0378">Hydrolase</keyword>
<dbReference type="SUPFAM" id="SSF51445">
    <property type="entry name" value="(Trans)glycosidases"/>
    <property type="match status" value="1"/>
</dbReference>
<comment type="similarity">
    <text evidence="3 9">Belongs to the glycosyl hydrolase 5 (cellulase A) family.</text>
</comment>
<evidence type="ECO:0000256" key="8">
    <source>
        <dbReference type="ARBA" id="ARBA00023295"/>
    </source>
</evidence>
<name>A0A8H8S8S3_9HELO</name>
<dbReference type="PROSITE" id="PS51257">
    <property type="entry name" value="PROKAR_LIPOPROTEIN"/>
    <property type="match status" value="1"/>
</dbReference>
<evidence type="ECO:0000313" key="12">
    <source>
        <dbReference type="EMBL" id="TVY47759.1"/>
    </source>
</evidence>
<proteinExistence type="inferred from homology"/>
<dbReference type="Pfam" id="PF00150">
    <property type="entry name" value="Cellulase"/>
    <property type="match status" value="1"/>
</dbReference>
<sequence>MKFSLSLVVGLGASCLSASVIQKRNSSNSWAGSNNYYLHALHPEEQTTYIDALKGFGTKVVRLWVTGGSDGCAKSSNTHSVPVYESTFGDYQTGTLDALDSVLSQLHAAGIKAIISPHDANLLPPAGSSTGYNGIDIYGSTYGSSDSFYSSADAKAKYDARLASILNYQSPAFGKAWKDLSEVIMAFDLQNEPMIASKDKLADNDPDDWLCERASNMKTILGSSIMKANSVMPWQQAVKIATGGIGGSEYSGHEYNTLDKALKCPAIDILSLHGYMTQASQWAAYVPKLADQAAAQGKKVMVEEWGVGTGASYDSVATQAAVFNNAGVPWLYWMVIPGKSVDQTCDGETCCQQGLSTDQSEDFEIGISSSRADFKTLFGNANAASGHQDWTGLVY</sequence>
<keyword evidence="8 9" id="KW-0326">Glycosidase</keyword>
<dbReference type="OrthoDB" id="428177at2759"/>
<feature type="domain" description="Glycoside hydrolase family 5" evidence="11">
    <location>
        <begin position="32"/>
        <end position="335"/>
    </location>
</feature>
<dbReference type="Proteomes" id="UP000443090">
    <property type="component" value="Unassembled WGS sequence"/>
</dbReference>
<evidence type="ECO:0000256" key="1">
    <source>
        <dbReference type="ARBA" id="ARBA00001678"/>
    </source>
</evidence>
<evidence type="ECO:0000256" key="7">
    <source>
        <dbReference type="ARBA" id="ARBA00022801"/>
    </source>
</evidence>
<evidence type="ECO:0000256" key="4">
    <source>
        <dbReference type="ARBA" id="ARBA00012706"/>
    </source>
</evidence>
<evidence type="ECO:0000256" key="10">
    <source>
        <dbReference type="SAM" id="SignalP"/>
    </source>
</evidence>
<evidence type="ECO:0000256" key="5">
    <source>
        <dbReference type="ARBA" id="ARBA00022525"/>
    </source>
</evidence>
<comment type="caution">
    <text evidence="12">The sequence shown here is derived from an EMBL/GenBank/DDBJ whole genome shotgun (WGS) entry which is preliminary data.</text>
</comment>
<organism evidence="12 13">
    <name type="scientific">Lachnellula occidentalis</name>
    <dbReference type="NCBI Taxonomy" id="215460"/>
    <lineage>
        <taxon>Eukaryota</taxon>
        <taxon>Fungi</taxon>
        <taxon>Dikarya</taxon>
        <taxon>Ascomycota</taxon>
        <taxon>Pezizomycotina</taxon>
        <taxon>Leotiomycetes</taxon>
        <taxon>Helotiales</taxon>
        <taxon>Lachnaceae</taxon>
        <taxon>Lachnellula</taxon>
    </lineage>
</organism>
<comment type="subcellular location">
    <subcellularLocation>
        <location evidence="2">Secreted</location>
    </subcellularLocation>
</comment>
<dbReference type="GO" id="GO:0005576">
    <property type="term" value="C:extracellular region"/>
    <property type="evidence" value="ECO:0007669"/>
    <property type="project" value="UniProtKB-SubCell"/>
</dbReference>
<evidence type="ECO:0000313" key="13">
    <source>
        <dbReference type="Proteomes" id="UP000443090"/>
    </source>
</evidence>
<gene>
    <name evidence="12" type="ORF">LOCC1_G002750</name>
</gene>
<comment type="catalytic activity">
    <reaction evidence="1">
        <text>Random hydrolysis of (1-&gt;4)-beta-D-mannosidic linkages in mannans, galactomannans and glucomannans.</text>
        <dbReference type="EC" id="3.2.1.78"/>
    </reaction>
</comment>
<reference evidence="12 13" key="1">
    <citation type="submission" date="2018-05" db="EMBL/GenBank/DDBJ databases">
        <title>Genome sequencing and assembly of the regulated plant pathogen Lachnellula willkommii and related sister species for the development of diagnostic species identification markers.</title>
        <authorList>
            <person name="Giroux E."/>
            <person name="Bilodeau G."/>
        </authorList>
    </citation>
    <scope>NUCLEOTIDE SEQUENCE [LARGE SCALE GENOMIC DNA]</scope>
    <source>
        <strain evidence="12 13">CBS 160.35</strain>
    </source>
</reference>
<dbReference type="GO" id="GO:0046355">
    <property type="term" value="P:mannan catabolic process"/>
    <property type="evidence" value="ECO:0007669"/>
    <property type="project" value="UniProtKB-ARBA"/>
</dbReference>
<dbReference type="InterPro" id="IPR017853">
    <property type="entry name" value="GH"/>
</dbReference>
<evidence type="ECO:0000259" key="11">
    <source>
        <dbReference type="Pfam" id="PF00150"/>
    </source>
</evidence>
<dbReference type="AlphaFoldDB" id="A0A8H8S8S3"/>
<accession>A0A8H8S8S3</accession>
<dbReference type="PANTHER" id="PTHR31451">
    <property type="match status" value="1"/>
</dbReference>
<feature type="signal peptide" evidence="10">
    <location>
        <begin position="1"/>
        <end position="18"/>
    </location>
</feature>
<dbReference type="PANTHER" id="PTHR31451:SF39">
    <property type="entry name" value="MANNAN ENDO-1,4-BETA-MANNOSIDASE 1"/>
    <property type="match status" value="1"/>
</dbReference>
<dbReference type="EC" id="3.2.1.78" evidence="4"/>
<evidence type="ECO:0000256" key="9">
    <source>
        <dbReference type="RuleBase" id="RU361153"/>
    </source>
</evidence>
<dbReference type="GO" id="GO:0016985">
    <property type="term" value="F:mannan endo-1,4-beta-mannosidase activity"/>
    <property type="evidence" value="ECO:0007669"/>
    <property type="project" value="UniProtKB-EC"/>
</dbReference>
<evidence type="ECO:0000256" key="2">
    <source>
        <dbReference type="ARBA" id="ARBA00004613"/>
    </source>
</evidence>
<dbReference type="EMBL" id="QGMI01000076">
    <property type="protein sequence ID" value="TVY47759.1"/>
    <property type="molecule type" value="Genomic_DNA"/>
</dbReference>
<dbReference type="InterPro" id="IPR045053">
    <property type="entry name" value="MAN-like"/>
</dbReference>
<keyword evidence="5" id="KW-0964">Secreted</keyword>
<evidence type="ECO:0000256" key="3">
    <source>
        <dbReference type="ARBA" id="ARBA00005641"/>
    </source>
</evidence>
<evidence type="ECO:0000256" key="6">
    <source>
        <dbReference type="ARBA" id="ARBA00022729"/>
    </source>
</evidence>